<dbReference type="InterPro" id="IPR044855">
    <property type="entry name" value="CoA-Trfase_III_dom3_sf"/>
</dbReference>
<evidence type="ECO:0000313" key="2">
    <source>
        <dbReference type="EMBL" id="MFC5344981.1"/>
    </source>
</evidence>
<dbReference type="PANTHER" id="PTHR48207:SF3">
    <property type="entry name" value="SUCCINATE--HYDROXYMETHYLGLUTARATE COA-TRANSFERASE"/>
    <property type="match status" value="1"/>
</dbReference>
<organism evidence="2 3">
    <name type="scientific">Brevundimonas staleyi</name>
    <dbReference type="NCBI Taxonomy" id="74326"/>
    <lineage>
        <taxon>Bacteria</taxon>
        <taxon>Pseudomonadati</taxon>
        <taxon>Pseudomonadota</taxon>
        <taxon>Alphaproteobacteria</taxon>
        <taxon>Caulobacterales</taxon>
        <taxon>Caulobacteraceae</taxon>
        <taxon>Brevundimonas</taxon>
    </lineage>
</organism>
<keyword evidence="1 2" id="KW-0808">Transferase</keyword>
<proteinExistence type="predicted"/>
<comment type="caution">
    <text evidence="2">The sequence shown here is derived from an EMBL/GenBank/DDBJ whole genome shotgun (WGS) entry which is preliminary data.</text>
</comment>
<gene>
    <name evidence="2" type="ORF">ACFPIE_13735</name>
</gene>
<dbReference type="Gene3D" id="3.40.50.10540">
    <property type="entry name" value="Crotonobetainyl-coa:carnitine coa-transferase, domain 1"/>
    <property type="match status" value="1"/>
</dbReference>
<dbReference type="Gene3D" id="3.30.1540.10">
    <property type="entry name" value="formyl-coa transferase, domain 3"/>
    <property type="match status" value="1"/>
</dbReference>
<sequence>MTAQALAGVRVLDLSRVLAGPWATQTLADLGAEVIKIERPGVGDDTRAWGPPFTTKTDGSRGDSAYFLCANRGKKSVALDIASEEGAATIRKLAETSDVLVENFKVGGLKKYGLDYASLAAINPKLVYCSITGFGQTGPRAGQAGYDYMIQAMGGLMSVTGQPDGAPGAEPMKVGVAFVDLATGLYASNAILAALLHARATGQGQHVDIALFDVQAAMLANQATNWFVSGKAPTRMGNAHPNLVPYQPFPTSDGMVVIAVGNDGQYRALCGVLGAETLATDPRYAANAGRIGRRAELVAAISALTRDLTMTELFARLEAAGVPCGPVNTIDQVFEEPQAKHRGLEIDLPRDDLSRPTKTVASPIRLSETPVRYDRAPPVLGADTDEVLGSLNR</sequence>
<evidence type="ECO:0000313" key="3">
    <source>
        <dbReference type="Proteomes" id="UP001596152"/>
    </source>
</evidence>
<accession>A0ABW0FTU2</accession>
<dbReference type="InterPro" id="IPR050483">
    <property type="entry name" value="CoA-transferase_III_domain"/>
</dbReference>
<name>A0ABW0FTU2_9CAUL</name>
<protein>
    <submittedName>
        <fullName evidence="2">CaiB/BaiF CoA transferase family protein</fullName>
    </submittedName>
</protein>
<dbReference type="Pfam" id="PF02515">
    <property type="entry name" value="CoA_transf_3"/>
    <property type="match status" value="1"/>
</dbReference>
<dbReference type="RefSeq" id="WP_374038066.1">
    <property type="nucleotide sequence ID" value="NZ_CP169082.1"/>
</dbReference>
<dbReference type="PANTHER" id="PTHR48207">
    <property type="entry name" value="SUCCINATE--HYDROXYMETHYLGLUTARATE COA-TRANSFERASE"/>
    <property type="match status" value="1"/>
</dbReference>
<evidence type="ECO:0000256" key="1">
    <source>
        <dbReference type="ARBA" id="ARBA00022679"/>
    </source>
</evidence>
<dbReference type="SUPFAM" id="SSF89796">
    <property type="entry name" value="CoA-transferase family III (CaiB/BaiF)"/>
    <property type="match status" value="1"/>
</dbReference>
<reference evidence="3" key="1">
    <citation type="journal article" date="2019" name="Int. J. Syst. Evol. Microbiol.">
        <title>The Global Catalogue of Microorganisms (GCM) 10K type strain sequencing project: providing services to taxonomists for standard genome sequencing and annotation.</title>
        <authorList>
            <consortium name="The Broad Institute Genomics Platform"/>
            <consortium name="The Broad Institute Genome Sequencing Center for Infectious Disease"/>
            <person name="Wu L."/>
            <person name="Ma J."/>
        </authorList>
    </citation>
    <scope>NUCLEOTIDE SEQUENCE [LARGE SCALE GENOMIC DNA]</scope>
    <source>
        <strain evidence="3">JCM 12125</strain>
    </source>
</reference>
<dbReference type="Proteomes" id="UP001596152">
    <property type="component" value="Unassembled WGS sequence"/>
</dbReference>
<dbReference type="GO" id="GO:0016740">
    <property type="term" value="F:transferase activity"/>
    <property type="evidence" value="ECO:0007669"/>
    <property type="project" value="UniProtKB-KW"/>
</dbReference>
<dbReference type="InterPro" id="IPR023606">
    <property type="entry name" value="CoA-Trfase_III_dom_1_sf"/>
</dbReference>
<dbReference type="InterPro" id="IPR003673">
    <property type="entry name" value="CoA-Trfase_fam_III"/>
</dbReference>
<dbReference type="EMBL" id="JBHSLF010000025">
    <property type="protein sequence ID" value="MFC5344981.1"/>
    <property type="molecule type" value="Genomic_DNA"/>
</dbReference>
<keyword evidence="3" id="KW-1185">Reference proteome</keyword>